<proteinExistence type="predicted"/>
<keyword evidence="1" id="KW-0732">Signal</keyword>
<name>A0A6M2EEJ9_9ROSI</name>
<accession>A0A6M2EEJ9</accession>
<organism evidence="2">
    <name type="scientific">Populus davidiana</name>
    <dbReference type="NCBI Taxonomy" id="266767"/>
    <lineage>
        <taxon>Eukaryota</taxon>
        <taxon>Viridiplantae</taxon>
        <taxon>Streptophyta</taxon>
        <taxon>Embryophyta</taxon>
        <taxon>Tracheophyta</taxon>
        <taxon>Spermatophyta</taxon>
        <taxon>Magnoliopsida</taxon>
        <taxon>eudicotyledons</taxon>
        <taxon>Gunneridae</taxon>
        <taxon>Pentapetalae</taxon>
        <taxon>rosids</taxon>
        <taxon>fabids</taxon>
        <taxon>Malpighiales</taxon>
        <taxon>Salicaceae</taxon>
        <taxon>Saliceae</taxon>
        <taxon>Populus</taxon>
    </lineage>
</organism>
<reference evidence="2" key="1">
    <citation type="submission" date="2020-03" db="EMBL/GenBank/DDBJ databases">
        <authorList>
            <person name="Zhang R."/>
        </authorList>
    </citation>
    <scope>NUCLEOTIDE SEQUENCE</scope>
</reference>
<evidence type="ECO:0000256" key="1">
    <source>
        <dbReference type="SAM" id="SignalP"/>
    </source>
</evidence>
<feature type="chain" id="PRO_5026841554" evidence="1">
    <location>
        <begin position="22"/>
        <end position="99"/>
    </location>
</feature>
<sequence length="99" mass="11441">MSLVSVCVVKLLRALLIYVFNQKIDFIIKRINSILNNYCVPISQNLLAMAKCQEIVLTVYDYLSSYSVMHLAISYVRNMGIFFCKFCIVGHILFQKSQH</sequence>
<dbReference type="EMBL" id="GILB01003247">
    <property type="protein sequence ID" value="NUU83580.1"/>
    <property type="molecule type" value="Transcribed_RNA"/>
</dbReference>
<feature type="signal peptide" evidence="1">
    <location>
        <begin position="1"/>
        <end position="21"/>
    </location>
</feature>
<dbReference type="AlphaFoldDB" id="A0A6M2EEJ9"/>
<protein>
    <submittedName>
        <fullName evidence="2">Uncharacterized protein</fullName>
    </submittedName>
</protein>
<evidence type="ECO:0000313" key="2">
    <source>
        <dbReference type="EMBL" id="NUU83580.1"/>
    </source>
</evidence>